<feature type="domain" description="POU-specific" evidence="12">
    <location>
        <begin position="486"/>
        <end position="579"/>
    </location>
</feature>
<keyword evidence="5" id="KW-0804">Transcription</keyword>
<dbReference type="Pfam" id="PF00046">
    <property type="entry name" value="Homeodomain"/>
    <property type="match status" value="1"/>
</dbReference>
<dbReference type="EMBL" id="JAIFRP010004408">
    <property type="protein sequence ID" value="KAK2575986.1"/>
    <property type="molecule type" value="Genomic_DNA"/>
</dbReference>
<dbReference type="AlphaFoldDB" id="A0AAD9VIH4"/>
<name>A0AAD9VIH4_9HYME</name>
<dbReference type="Gene3D" id="1.10.260.40">
    <property type="entry name" value="lambda repressor-like DNA-binding domains"/>
    <property type="match status" value="1"/>
</dbReference>
<dbReference type="InterPro" id="IPR001356">
    <property type="entry name" value="HD"/>
</dbReference>
<feature type="compositionally biased region" description="Polar residues" evidence="10">
    <location>
        <begin position="413"/>
        <end position="444"/>
    </location>
</feature>
<feature type="compositionally biased region" description="Polar residues" evidence="10">
    <location>
        <begin position="470"/>
        <end position="480"/>
    </location>
</feature>
<dbReference type="FunFam" id="1.10.10.60:FF:000051">
    <property type="entry name" value="POU domain protein"/>
    <property type="match status" value="1"/>
</dbReference>
<dbReference type="SUPFAM" id="SSF47413">
    <property type="entry name" value="lambda repressor-like DNA-binding domains"/>
    <property type="match status" value="1"/>
</dbReference>
<evidence type="ECO:0000256" key="6">
    <source>
        <dbReference type="ARBA" id="ARBA00023242"/>
    </source>
</evidence>
<evidence type="ECO:0000313" key="14">
    <source>
        <dbReference type="Proteomes" id="UP001258017"/>
    </source>
</evidence>
<feature type="compositionally biased region" description="Basic and acidic residues" evidence="10">
    <location>
        <begin position="402"/>
        <end position="412"/>
    </location>
</feature>
<protein>
    <recommendedName>
        <fullName evidence="15">POU domain protein</fullName>
    </recommendedName>
</protein>
<keyword evidence="2" id="KW-0805">Transcription regulation</keyword>
<gene>
    <name evidence="13" type="ORF">KPH14_007346</name>
</gene>
<keyword evidence="6 8" id="KW-0539">Nucleus</keyword>
<dbReference type="GO" id="GO:0000978">
    <property type="term" value="F:RNA polymerase II cis-regulatory region sequence-specific DNA binding"/>
    <property type="evidence" value="ECO:0007669"/>
    <property type="project" value="TreeGrafter"/>
</dbReference>
<dbReference type="GO" id="GO:0005634">
    <property type="term" value="C:nucleus"/>
    <property type="evidence" value="ECO:0007669"/>
    <property type="project" value="UniProtKB-SubCell"/>
</dbReference>
<feature type="region of interest" description="Disordered" evidence="10">
    <location>
        <begin position="1"/>
        <end position="66"/>
    </location>
</feature>
<evidence type="ECO:0000256" key="10">
    <source>
        <dbReference type="SAM" id="MobiDB-lite"/>
    </source>
</evidence>
<evidence type="ECO:0000256" key="7">
    <source>
        <dbReference type="ARBA" id="ARBA00061425"/>
    </source>
</evidence>
<reference evidence="13" key="1">
    <citation type="submission" date="2021-08" db="EMBL/GenBank/DDBJ databases">
        <authorList>
            <person name="Misof B."/>
            <person name="Oliver O."/>
            <person name="Podsiadlowski L."/>
            <person name="Donath A."/>
            <person name="Peters R."/>
            <person name="Mayer C."/>
            <person name="Rust J."/>
            <person name="Gunkel S."/>
            <person name="Lesny P."/>
            <person name="Martin S."/>
            <person name="Oeyen J.P."/>
            <person name="Petersen M."/>
            <person name="Panagiotis P."/>
            <person name="Wilbrandt J."/>
            <person name="Tanja T."/>
        </authorList>
    </citation>
    <scope>NUCLEOTIDE SEQUENCE</scope>
    <source>
        <strain evidence="13">GBR_01_08_01A</strain>
        <tissue evidence="13">Thorax + abdomen</tissue>
    </source>
</reference>
<evidence type="ECO:0000256" key="2">
    <source>
        <dbReference type="ARBA" id="ARBA00023015"/>
    </source>
</evidence>
<dbReference type="PROSITE" id="PS00035">
    <property type="entry name" value="POU_1"/>
    <property type="match status" value="1"/>
</dbReference>
<dbReference type="Proteomes" id="UP001258017">
    <property type="component" value="Unassembled WGS sequence"/>
</dbReference>
<dbReference type="PROSITE" id="PS50071">
    <property type="entry name" value="HOMEOBOX_2"/>
    <property type="match status" value="1"/>
</dbReference>
<feature type="compositionally biased region" description="Basic and acidic residues" evidence="10">
    <location>
        <begin position="31"/>
        <end position="43"/>
    </location>
</feature>
<dbReference type="Pfam" id="PF00157">
    <property type="entry name" value="Pou"/>
    <property type="match status" value="2"/>
</dbReference>
<keyword evidence="14" id="KW-1185">Reference proteome</keyword>
<sequence length="671" mass="72444">MGWKDSNDSATYGRESDRSSSGSPEPATGAMHEHQIMMDDIKNSRKRRRTPSPENLHQAKRAAMPSQAHLNGTMAAMVTLQNLQNLENLQSLESPESATGSLHEHQMMMDDVKNSRKRRRTPSPENLHQAKCAAVARAHLNGTMAGMATLQNLHNLANLQNLPQVASFAAGLQGMTAGLNNNQLINTPLNLTVSSSGGTAPTASSTTVAPHLLPPSPAPTVTLPQLLSQPQPVAMPQFILMSGQLVQGLQGAQLLIPTSQGIATQTILTIPVNHVTNNQMLNLALSNGQVVSTTLANLQSIAQPQNMLNTPTSNVPTSPSLASGLGLNPAALPHLLSNSSASQQLLNPMQPQQLLQAAQAAQAQAAQAVQAAQASQQPLLTTSPQQHGHRQHVGSHMNHYTPTEKHHRERPEQSSPLNESAVSATALNRLTSSNGEITITTTHGPSGAGGLKASPSTLHSPKEDEDDLLNDSSNQPTINEATNNVVDGINLEEIKEFAKLFKLRRLSLGLTQTQVGQALSVTEGPAYSQSAICSALATQMYAASQIVSQQQATFEKLDITPKSAQKIKPVLEKWMKEAHESSHDSRYKSGMSHLTEFIGGEPTKKRKRRTSFTPQALELLNAHFERNTHPNGTEITTLANRLGYDREVIRIWFCNKRQSLKNTARMMKGIE</sequence>
<evidence type="ECO:0000313" key="13">
    <source>
        <dbReference type="EMBL" id="KAK2575986.1"/>
    </source>
</evidence>
<evidence type="ECO:0008006" key="15">
    <source>
        <dbReference type="Google" id="ProtNLM"/>
    </source>
</evidence>
<evidence type="ECO:0000256" key="4">
    <source>
        <dbReference type="ARBA" id="ARBA00023155"/>
    </source>
</evidence>
<evidence type="ECO:0000256" key="8">
    <source>
        <dbReference type="PROSITE-ProRule" id="PRU00108"/>
    </source>
</evidence>
<organism evidence="13 14">
    <name type="scientific">Odynerus spinipes</name>
    <dbReference type="NCBI Taxonomy" id="1348599"/>
    <lineage>
        <taxon>Eukaryota</taxon>
        <taxon>Metazoa</taxon>
        <taxon>Ecdysozoa</taxon>
        <taxon>Arthropoda</taxon>
        <taxon>Hexapoda</taxon>
        <taxon>Insecta</taxon>
        <taxon>Pterygota</taxon>
        <taxon>Neoptera</taxon>
        <taxon>Endopterygota</taxon>
        <taxon>Hymenoptera</taxon>
        <taxon>Apocrita</taxon>
        <taxon>Aculeata</taxon>
        <taxon>Vespoidea</taxon>
        <taxon>Vespidae</taxon>
        <taxon>Eumeninae</taxon>
        <taxon>Odynerus</taxon>
    </lineage>
</organism>
<comment type="subcellular location">
    <subcellularLocation>
        <location evidence="1 8 9">Nucleus</location>
    </subcellularLocation>
</comment>
<keyword evidence="3 8" id="KW-0238">DNA-binding</keyword>
<dbReference type="InterPro" id="IPR013847">
    <property type="entry name" value="POU"/>
</dbReference>
<dbReference type="Gene3D" id="1.10.10.60">
    <property type="entry name" value="Homeodomain-like"/>
    <property type="match status" value="1"/>
</dbReference>
<dbReference type="SMART" id="SM00389">
    <property type="entry name" value="HOX"/>
    <property type="match status" value="1"/>
</dbReference>
<evidence type="ECO:0000259" key="12">
    <source>
        <dbReference type="PROSITE" id="PS51179"/>
    </source>
</evidence>
<keyword evidence="4 8" id="KW-0371">Homeobox</keyword>
<feature type="DNA-binding region" description="Homeobox" evidence="8">
    <location>
        <begin position="605"/>
        <end position="664"/>
    </location>
</feature>
<dbReference type="InterPro" id="IPR009057">
    <property type="entry name" value="Homeodomain-like_sf"/>
</dbReference>
<dbReference type="InterPro" id="IPR050255">
    <property type="entry name" value="POU_domain_TF"/>
</dbReference>
<reference evidence="13" key="2">
    <citation type="journal article" date="2023" name="Commun. Biol.">
        <title>Intrasexual cuticular hydrocarbon dimorphism in a wasp sheds light on hydrocarbon biosynthesis genes in Hymenoptera.</title>
        <authorList>
            <person name="Moris V.C."/>
            <person name="Podsiadlowski L."/>
            <person name="Martin S."/>
            <person name="Oeyen J.P."/>
            <person name="Donath A."/>
            <person name="Petersen M."/>
            <person name="Wilbrandt J."/>
            <person name="Misof B."/>
            <person name="Liedtke D."/>
            <person name="Thamm M."/>
            <person name="Scheiner R."/>
            <person name="Schmitt T."/>
            <person name="Niehuis O."/>
        </authorList>
    </citation>
    <scope>NUCLEOTIDE SEQUENCE</scope>
    <source>
        <strain evidence="13">GBR_01_08_01A</strain>
    </source>
</reference>
<evidence type="ECO:0000256" key="1">
    <source>
        <dbReference type="ARBA" id="ARBA00004123"/>
    </source>
</evidence>
<evidence type="ECO:0000256" key="9">
    <source>
        <dbReference type="RuleBase" id="RU000682"/>
    </source>
</evidence>
<comment type="caution">
    <text evidence="13">The sequence shown here is derived from an EMBL/GenBank/DDBJ whole genome shotgun (WGS) entry which is preliminary data.</text>
</comment>
<dbReference type="GO" id="GO:0045944">
    <property type="term" value="P:positive regulation of transcription by RNA polymerase II"/>
    <property type="evidence" value="ECO:0007669"/>
    <property type="project" value="UniProtKB-ARBA"/>
</dbReference>
<evidence type="ECO:0000259" key="11">
    <source>
        <dbReference type="PROSITE" id="PS50071"/>
    </source>
</evidence>
<dbReference type="InterPro" id="IPR010982">
    <property type="entry name" value="Lambda_DNA-bd_dom_sf"/>
</dbReference>
<accession>A0AAD9VIH4</accession>
<evidence type="ECO:0000256" key="5">
    <source>
        <dbReference type="ARBA" id="ARBA00023163"/>
    </source>
</evidence>
<evidence type="ECO:0000256" key="3">
    <source>
        <dbReference type="ARBA" id="ARBA00023125"/>
    </source>
</evidence>
<dbReference type="InterPro" id="IPR000327">
    <property type="entry name" value="POU_dom"/>
</dbReference>
<dbReference type="PRINTS" id="PR00028">
    <property type="entry name" value="POUDOMAIN"/>
</dbReference>
<dbReference type="PANTHER" id="PTHR11636">
    <property type="entry name" value="POU DOMAIN"/>
    <property type="match status" value="1"/>
</dbReference>
<proteinExistence type="inferred from homology"/>
<feature type="region of interest" description="Disordered" evidence="10">
    <location>
        <begin position="376"/>
        <end position="480"/>
    </location>
</feature>
<dbReference type="GO" id="GO:0000981">
    <property type="term" value="F:DNA-binding transcription factor activity, RNA polymerase II-specific"/>
    <property type="evidence" value="ECO:0007669"/>
    <property type="project" value="TreeGrafter"/>
</dbReference>
<dbReference type="PROSITE" id="PS51179">
    <property type="entry name" value="POU_3"/>
    <property type="match status" value="1"/>
</dbReference>
<dbReference type="CDD" id="cd00086">
    <property type="entry name" value="homeodomain"/>
    <property type="match status" value="1"/>
</dbReference>
<dbReference type="SUPFAM" id="SSF46689">
    <property type="entry name" value="Homeodomain-like"/>
    <property type="match status" value="1"/>
</dbReference>
<comment type="similarity">
    <text evidence="7">Belongs to the POU transcription factor family. Class-6 subfamily.</text>
</comment>
<dbReference type="PANTHER" id="PTHR11636:SF5">
    <property type="entry name" value="POU DOMAIN MOTIF 3, ISOFORM F"/>
    <property type="match status" value="1"/>
</dbReference>
<dbReference type="SMART" id="SM00352">
    <property type="entry name" value="POU"/>
    <property type="match status" value="1"/>
</dbReference>
<feature type="domain" description="Homeobox" evidence="11">
    <location>
        <begin position="603"/>
        <end position="663"/>
    </location>
</feature>